<dbReference type="InterPro" id="IPR001466">
    <property type="entry name" value="Beta-lactam-related"/>
</dbReference>
<dbReference type="EMBL" id="JRLZ01000021">
    <property type="protein sequence ID" value="KGO93110.1"/>
    <property type="molecule type" value="Genomic_DNA"/>
</dbReference>
<dbReference type="Gene3D" id="3.40.710.10">
    <property type="entry name" value="DD-peptidase/beta-lactamase superfamily"/>
    <property type="match status" value="1"/>
</dbReference>
<comment type="caution">
    <text evidence="2">The sequence shown here is derived from an EMBL/GenBank/DDBJ whole genome shotgun (WGS) entry which is preliminary data.</text>
</comment>
<dbReference type="Pfam" id="PF00144">
    <property type="entry name" value="Beta-lactamase"/>
    <property type="match status" value="1"/>
</dbReference>
<dbReference type="OrthoDB" id="9793489at2"/>
<dbReference type="Proteomes" id="UP000030149">
    <property type="component" value="Unassembled WGS sequence"/>
</dbReference>
<reference evidence="2 3" key="2">
    <citation type="journal article" date="2015" name="Stand. Genomic Sci.">
        <title>High quality draft genomic sequence of Flavobacterium enshiense DK69(T) and comparison among Flavobacterium genomes.</title>
        <authorList>
            <person name="Zeng Z."/>
            <person name="Chen C."/>
            <person name="Du H."/>
            <person name="Wang G."/>
            <person name="Li M."/>
        </authorList>
    </citation>
    <scope>NUCLEOTIDE SEQUENCE [LARGE SCALE GENOMIC DNA]</scope>
    <source>
        <strain evidence="2 3">DK69</strain>
    </source>
</reference>
<dbReference type="PATRIC" id="fig|1107311.3.peg.3005"/>
<dbReference type="RefSeq" id="WP_023574990.1">
    <property type="nucleotide sequence ID" value="NZ_AVCS01000032.1"/>
</dbReference>
<proteinExistence type="predicted"/>
<dbReference type="PANTHER" id="PTHR46825">
    <property type="entry name" value="D-ALANYL-D-ALANINE-CARBOXYPEPTIDASE/ENDOPEPTIDASE AMPH"/>
    <property type="match status" value="1"/>
</dbReference>
<dbReference type="InterPro" id="IPR012338">
    <property type="entry name" value="Beta-lactam/transpept-like"/>
</dbReference>
<evidence type="ECO:0000313" key="2">
    <source>
        <dbReference type="EMBL" id="KGO93110.1"/>
    </source>
</evidence>
<dbReference type="STRING" id="1107311.Q767_15125"/>
<feature type="domain" description="Beta-lactamase-related" evidence="1">
    <location>
        <begin position="34"/>
        <end position="334"/>
    </location>
</feature>
<gene>
    <name evidence="2" type="ORF">Q767_15125</name>
</gene>
<reference evidence="3" key="1">
    <citation type="submission" date="2013-09" db="EMBL/GenBank/DDBJ databases">
        <authorList>
            <person name="Zeng Z."/>
            <person name="Chen C."/>
        </authorList>
    </citation>
    <scope>NUCLEOTIDE SEQUENCE [LARGE SCALE GENOMIC DNA]</scope>
    <source>
        <strain evidence="3">DK69</strain>
    </source>
</reference>
<dbReference type="SUPFAM" id="SSF56601">
    <property type="entry name" value="beta-lactamase/transpeptidase-like"/>
    <property type="match status" value="1"/>
</dbReference>
<dbReference type="eggNOG" id="COG1680">
    <property type="taxonomic scope" value="Bacteria"/>
</dbReference>
<keyword evidence="3" id="KW-1185">Reference proteome</keyword>
<organism evidence="2 3">
    <name type="scientific">Flavobacterium enshiense DK69</name>
    <dbReference type="NCBI Taxonomy" id="1107311"/>
    <lineage>
        <taxon>Bacteria</taxon>
        <taxon>Pseudomonadati</taxon>
        <taxon>Bacteroidota</taxon>
        <taxon>Flavobacteriia</taxon>
        <taxon>Flavobacteriales</taxon>
        <taxon>Flavobacteriaceae</taxon>
        <taxon>Flavobacterium</taxon>
    </lineage>
</organism>
<sequence length="353" mass="40140">MKNFFLSLLLTSFFCSLSAQEFKKKIDSIIQKEFSEINEPGGAFLIAKNGRILYEKAFGKSNLELNVNMTTENVFQIGSMTKQFTAVSILILEKQGKLNINDPISKFVPDYPSGNEITIRHLLTHTSGIKDFTKIKTISDIAQKEMTPKMMVNFFKDEPNDFKPGEKFEYNNSGYVLLGHIIELTSGTTYEDFIQKNIFEKIKMNNSYYASDRKIIKNRAYGYHKKKDGFVNKTIINFSVPFSSGSLMSTLEDMLKWQNALNQNQILDSVNLNKAFEKSKLNNGEEITYGFGWHIKEINGILTREHGGSVFGFKSMAVYIPSKDIYVIGFSNCDCHSPTEITKEIAKLTLQSL</sequence>
<dbReference type="AlphaFoldDB" id="V6S0L8"/>
<evidence type="ECO:0000259" key="1">
    <source>
        <dbReference type="Pfam" id="PF00144"/>
    </source>
</evidence>
<protein>
    <submittedName>
        <fullName evidence="2">Beta-lactamase</fullName>
    </submittedName>
</protein>
<accession>V6S0L8</accession>
<name>V6S0L8_9FLAO</name>
<evidence type="ECO:0000313" key="3">
    <source>
        <dbReference type="Proteomes" id="UP000030149"/>
    </source>
</evidence>
<dbReference type="InterPro" id="IPR050491">
    <property type="entry name" value="AmpC-like"/>
</dbReference>
<dbReference type="PANTHER" id="PTHR46825:SF9">
    <property type="entry name" value="BETA-LACTAMASE-RELATED DOMAIN-CONTAINING PROTEIN"/>
    <property type="match status" value="1"/>
</dbReference>